<organism evidence="3 4">
    <name type="scientific">Alloalcanivorax marinus</name>
    <dbReference type="NCBI Taxonomy" id="1177169"/>
    <lineage>
        <taxon>Bacteria</taxon>
        <taxon>Pseudomonadati</taxon>
        <taxon>Pseudomonadota</taxon>
        <taxon>Gammaproteobacteria</taxon>
        <taxon>Oceanospirillales</taxon>
        <taxon>Alcanivoracaceae</taxon>
        <taxon>Alloalcanivorax</taxon>
    </lineage>
</organism>
<feature type="domain" description="Phospholipid/glycerol acyltransferase" evidence="2">
    <location>
        <begin position="85"/>
        <end position="227"/>
    </location>
</feature>
<dbReference type="CDD" id="cd07990">
    <property type="entry name" value="LPLAT_LCLAT1-like"/>
    <property type="match status" value="1"/>
</dbReference>
<evidence type="ECO:0000259" key="2">
    <source>
        <dbReference type="SMART" id="SM00563"/>
    </source>
</evidence>
<evidence type="ECO:0000313" key="3">
    <source>
        <dbReference type="EMBL" id="MCC4309931.1"/>
    </source>
</evidence>
<gene>
    <name evidence="3" type="ORF">LL252_15260</name>
</gene>
<keyword evidence="1" id="KW-1133">Transmembrane helix</keyword>
<sequence length="294" mass="33529">MRALLTGIVTFLLLLLNTLVLIGPMMAIALLKLVVPGKRNKARLSAAVMWIAETWAELCKAIFALMTPTRWDIRGDEGLRRDTSYLVVSNHQSWVDIAALVQTFNRKTPYFKFFLKKELIWVPFLGLAFWALDYPFMKRYSKSQLDKRPHLKGKDLEITRAACEKFGDMPVTVVNFLEGTRCTPEKQARQNSPYDHLLRPKAGGVAFVLAALGDNLDALLDVTVVYPGGKPPGFWALLSGQLPRVIVDVRTLKLEPWLWQGDYQEDRQFRARVQKWVSALWAEKDARIKALNKE</sequence>
<dbReference type="EMBL" id="JAJGNA010000024">
    <property type="protein sequence ID" value="MCC4309931.1"/>
    <property type="molecule type" value="Genomic_DNA"/>
</dbReference>
<dbReference type="PANTHER" id="PTHR10983">
    <property type="entry name" value="1-ACYLGLYCEROL-3-PHOSPHATE ACYLTRANSFERASE-RELATED"/>
    <property type="match status" value="1"/>
</dbReference>
<reference evidence="3" key="1">
    <citation type="submission" date="2021-10" db="EMBL/GenBank/DDBJ databases">
        <title>The diversity and Nitrogen Metabolism of Culturable Nitrate-Utilizing Bacteria Within the Oxygen Minimum Zone of the Changjiang (Yangtze River)Estuary.</title>
        <authorList>
            <person name="Zhang D."/>
            <person name="Zheng J."/>
            <person name="Liu S."/>
            <person name="He W."/>
        </authorList>
    </citation>
    <scope>NUCLEOTIDE SEQUENCE</scope>
    <source>
        <strain evidence="3">FXH-223</strain>
    </source>
</reference>
<keyword evidence="1" id="KW-0812">Transmembrane</keyword>
<dbReference type="PANTHER" id="PTHR10983:SF16">
    <property type="entry name" value="LYSOCARDIOLIPIN ACYLTRANSFERASE 1"/>
    <property type="match status" value="1"/>
</dbReference>
<keyword evidence="3" id="KW-0012">Acyltransferase</keyword>
<dbReference type="RefSeq" id="WP_228234624.1">
    <property type="nucleotide sequence ID" value="NZ_ARXL01000025.1"/>
</dbReference>
<keyword evidence="1" id="KW-0472">Membrane</keyword>
<keyword evidence="3" id="KW-0808">Transferase</keyword>
<dbReference type="SUPFAM" id="SSF69593">
    <property type="entry name" value="Glycerol-3-phosphate (1)-acyltransferase"/>
    <property type="match status" value="1"/>
</dbReference>
<keyword evidence="4" id="KW-1185">Reference proteome</keyword>
<feature type="transmembrane region" description="Helical" evidence="1">
    <location>
        <begin position="12"/>
        <end position="35"/>
    </location>
</feature>
<evidence type="ECO:0000256" key="1">
    <source>
        <dbReference type="SAM" id="Phobius"/>
    </source>
</evidence>
<comment type="caution">
    <text evidence="3">The sequence shown here is derived from an EMBL/GenBank/DDBJ whole genome shotgun (WGS) entry which is preliminary data.</text>
</comment>
<dbReference type="InterPro" id="IPR002123">
    <property type="entry name" value="Plipid/glycerol_acylTrfase"/>
</dbReference>
<dbReference type="AlphaFoldDB" id="A0A9Q3YPJ2"/>
<dbReference type="SMART" id="SM00563">
    <property type="entry name" value="PlsC"/>
    <property type="match status" value="1"/>
</dbReference>
<protein>
    <submittedName>
        <fullName evidence="3">Acyltransferase</fullName>
    </submittedName>
</protein>
<name>A0A9Q3YPJ2_9GAMM</name>
<evidence type="ECO:0000313" key="4">
    <source>
        <dbReference type="Proteomes" id="UP001108027"/>
    </source>
</evidence>
<dbReference type="Pfam" id="PF01553">
    <property type="entry name" value="Acyltransferase"/>
    <property type="match status" value="1"/>
</dbReference>
<dbReference type="Proteomes" id="UP001108027">
    <property type="component" value="Unassembled WGS sequence"/>
</dbReference>
<dbReference type="GO" id="GO:0016746">
    <property type="term" value="F:acyltransferase activity"/>
    <property type="evidence" value="ECO:0007669"/>
    <property type="project" value="UniProtKB-KW"/>
</dbReference>
<dbReference type="NCBIfam" id="NF010621">
    <property type="entry name" value="PRK14014.1"/>
    <property type="match status" value="1"/>
</dbReference>
<proteinExistence type="predicted"/>
<accession>A0A9Q3YPJ2</accession>